<sequence length="231" mass="26376">MKVLLFIILCAIVVTVIVFGINNAPQKNVQEILVKDYQGIKLDDLTAFRENSIKGVQYVSEENYILRVGGLVERPYEMSYSTLQELEHTEKVVTLFCVEGWTAKMLWGGIPLVELIEKAGPMAEVDNVIFKSTDGYTTSLSLDYIKERNIILADRLNGIKLPPAQGFPFIVVAEDKWGYKWARWVEEIELSDDETYRGYWEVLGYSNNGSLDKPMFERYDKPESSGGKELR</sequence>
<dbReference type="Pfam" id="PF00174">
    <property type="entry name" value="Oxidored_molyb"/>
    <property type="match status" value="1"/>
</dbReference>
<accession>A0A7Z7LCZ1</accession>
<proteinExistence type="predicted"/>
<dbReference type="EMBL" id="LS974202">
    <property type="protein sequence ID" value="SSC11666.1"/>
    <property type="molecule type" value="Genomic_DNA"/>
</dbReference>
<dbReference type="CDD" id="cd00321">
    <property type="entry name" value="SO_family_Moco"/>
    <property type="match status" value="1"/>
</dbReference>
<dbReference type="Proteomes" id="UP000250796">
    <property type="component" value="Chromosome MESINF"/>
</dbReference>
<evidence type="ECO:0000259" key="1">
    <source>
        <dbReference type="Pfam" id="PF00174"/>
    </source>
</evidence>
<dbReference type="Gene3D" id="3.90.420.10">
    <property type="entry name" value="Oxidoreductase, molybdopterin-binding domain"/>
    <property type="match status" value="1"/>
</dbReference>
<keyword evidence="3" id="KW-1185">Reference proteome</keyword>
<evidence type="ECO:0000313" key="2">
    <source>
        <dbReference type="EMBL" id="SSC11666.1"/>
    </source>
</evidence>
<dbReference type="PANTHER" id="PTHR43032:SF2">
    <property type="entry name" value="BLL0505 PROTEIN"/>
    <property type="match status" value="1"/>
</dbReference>
<dbReference type="AlphaFoldDB" id="A0A7Z7LCZ1"/>
<protein>
    <submittedName>
        <fullName evidence="2">Oxidoreductase molybdopterin binding</fullName>
    </submittedName>
</protein>
<dbReference type="KEGG" id="minf:MESINF_0217"/>
<gene>
    <name evidence="2" type="ORF">MESINF_0217</name>
</gene>
<dbReference type="PANTHER" id="PTHR43032">
    <property type="entry name" value="PROTEIN-METHIONINE-SULFOXIDE REDUCTASE"/>
    <property type="match status" value="1"/>
</dbReference>
<feature type="domain" description="Oxidoreductase molybdopterin-binding" evidence="1">
    <location>
        <begin position="57"/>
        <end position="200"/>
    </location>
</feature>
<evidence type="ECO:0000313" key="3">
    <source>
        <dbReference type="Proteomes" id="UP000250796"/>
    </source>
</evidence>
<dbReference type="RefSeq" id="WP_169698113.1">
    <property type="nucleotide sequence ID" value="NZ_LS974202.1"/>
</dbReference>
<dbReference type="InterPro" id="IPR000572">
    <property type="entry name" value="OxRdtase_Mopterin-bd_dom"/>
</dbReference>
<name>A0A7Z7LCZ1_9BACT</name>
<dbReference type="InterPro" id="IPR036374">
    <property type="entry name" value="OxRdtase_Mopterin-bd_sf"/>
</dbReference>
<reference evidence="2 3" key="1">
    <citation type="submission" date="2017-01" db="EMBL/GenBank/DDBJ databases">
        <authorList>
            <person name="Erauso G."/>
        </authorList>
    </citation>
    <scope>NUCLEOTIDE SEQUENCE [LARGE SCALE GENOMIC DNA]</scope>
    <source>
        <strain evidence="2">MESINF1</strain>
    </source>
</reference>
<organism evidence="2 3">
    <name type="scientific">Mesotoga infera</name>
    <dbReference type="NCBI Taxonomy" id="1236046"/>
    <lineage>
        <taxon>Bacteria</taxon>
        <taxon>Thermotogati</taxon>
        <taxon>Thermotogota</taxon>
        <taxon>Thermotogae</taxon>
        <taxon>Kosmotogales</taxon>
        <taxon>Kosmotogaceae</taxon>
        <taxon>Mesotoga</taxon>
    </lineage>
</organism>
<dbReference type="SUPFAM" id="SSF56524">
    <property type="entry name" value="Oxidoreductase molybdopterin-binding domain"/>
    <property type="match status" value="1"/>
</dbReference>